<evidence type="ECO:0000313" key="6">
    <source>
        <dbReference type="Proteomes" id="UP000600865"/>
    </source>
</evidence>
<dbReference type="PANTHER" id="PTHR43489">
    <property type="entry name" value="ISOMERASE"/>
    <property type="match status" value="1"/>
</dbReference>
<comment type="similarity">
    <text evidence="2">Belongs to the hyi family.</text>
</comment>
<accession>A0A918KL40</accession>
<comment type="caution">
    <text evidence="5">The sequence shown here is derived from an EMBL/GenBank/DDBJ whole genome shotgun (WGS) entry which is preliminary data.</text>
</comment>
<dbReference type="PROSITE" id="PS51257">
    <property type="entry name" value="PROKAR_LIPOPROTEIN"/>
    <property type="match status" value="1"/>
</dbReference>
<sequence length="299" mass="32918">MDRRQVFSQTLALGAGAAALTACVAPQSEILTESQRRSLLSGFALNVESWYTDLPFEARFDKAAEDNFSHVEFWFVDSWDRKASDLAKLARDAGVKVAQIVGDSPALANPDSRAEFIDNCKRAVENARILDTKIVTLTGHQNVEGLSKSESLKAYAAHMAAVAPIFEDAKIFAAIEPFNPYDHPGHFIYGSADAVEIVNTLQSPFVKLNWDLFHMQRHEGELIGNLKRHADTICYVQIADTPDRGQPGTGDVNYVNVLKQVRSGGYSGPIGLELWAKDKNFDQAIADVLSMQAQMTDLT</sequence>
<evidence type="ECO:0000256" key="2">
    <source>
        <dbReference type="PIRNR" id="PIRNR006241"/>
    </source>
</evidence>
<dbReference type="PIRSF" id="PIRSF006241">
    <property type="entry name" value="HyI"/>
    <property type="match status" value="1"/>
</dbReference>
<dbReference type="InterPro" id="IPR026040">
    <property type="entry name" value="HyI-like"/>
</dbReference>
<evidence type="ECO:0000256" key="1">
    <source>
        <dbReference type="ARBA" id="ARBA00023235"/>
    </source>
</evidence>
<gene>
    <name evidence="5" type="primary">hyi</name>
    <name evidence="5" type="ORF">GCM10011309_14130</name>
</gene>
<dbReference type="RefSeq" id="WP_189583274.1">
    <property type="nucleotide sequence ID" value="NZ_BMYV01000001.1"/>
</dbReference>
<evidence type="ECO:0000313" key="5">
    <source>
        <dbReference type="EMBL" id="GGX65039.1"/>
    </source>
</evidence>
<dbReference type="InterPro" id="IPR050417">
    <property type="entry name" value="Sugar_Epim/Isomerase"/>
</dbReference>
<keyword evidence="1 2" id="KW-0413">Isomerase</keyword>
<dbReference type="InterPro" id="IPR036237">
    <property type="entry name" value="Xyl_isomerase-like_sf"/>
</dbReference>
<feature type="active site" description="Proton donor/acceptor" evidence="3">
    <location>
        <position position="273"/>
    </location>
</feature>
<dbReference type="Proteomes" id="UP000600865">
    <property type="component" value="Unassembled WGS sequence"/>
</dbReference>
<keyword evidence="6" id="KW-1185">Reference proteome</keyword>
<name>A0A918KL40_9PROT</name>
<dbReference type="EMBL" id="BMYV01000001">
    <property type="protein sequence ID" value="GGX65039.1"/>
    <property type="molecule type" value="Genomic_DNA"/>
</dbReference>
<dbReference type="AlphaFoldDB" id="A0A918KL40"/>
<protein>
    <submittedName>
        <fullName evidence="5">Hydroxypyruvate isomerase</fullName>
    </submittedName>
</protein>
<feature type="domain" description="Xylose isomerase-like TIM barrel" evidence="4">
    <location>
        <begin position="60"/>
        <end position="285"/>
    </location>
</feature>
<evidence type="ECO:0000259" key="4">
    <source>
        <dbReference type="Pfam" id="PF01261"/>
    </source>
</evidence>
<organism evidence="5 6">
    <name type="scientific">Litorimonas cladophorae</name>
    <dbReference type="NCBI Taxonomy" id="1220491"/>
    <lineage>
        <taxon>Bacteria</taxon>
        <taxon>Pseudomonadati</taxon>
        <taxon>Pseudomonadota</taxon>
        <taxon>Alphaproteobacteria</taxon>
        <taxon>Maricaulales</taxon>
        <taxon>Robiginitomaculaceae</taxon>
    </lineage>
</organism>
<dbReference type="SUPFAM" id="SSF51658">
    <property type="entry name" value="Xylose isomerase-like"/>
    <property type="match status" value="1"/>
</dbReference>
<dbReference type="Gene3D" id="3.20.20.150">
    <property type="entry name" value="Divalent-metal-dependent TIM barrel enzymes"/>
    <property type="match status" value="1"/>
</dbReference>
<dbReference type="GO" id="GO:0016853">
    <property type="term" value="F:isomerase activity"/>
    <property type="evidence" value="ECO:0007669"/>
    <property type="project" value="UniProtKB-KW"/>
</dbReference>
<dbReference type="Pfam" id="PF01261">
    <property type="entry name" value="AP_endonuc_2"/>
    <property type="match status" value="1"/>
</dbReference>
<dbReference type="InterPro" id="IPR013022">
    <property type="entry name" value="Xyl_isomerase-like_TIM-brl"/>
</dbReference>
<proteinExistence type="inferred from homology"/>
<reference evidence="5 6" key="1">
    <citation type="journal article" date="2014" name="Int. J. Syst. Evol. Microbiol.">
        <title>Complete genome sequence of Corynebacterium casei LMG S-19264T (=DSM 44701T), isolated from a smear-ripened cheese.</title>
        <authorList>
            <consortium name="US DOE Joint Genome Institute (JGI-PGF)"/>
            <person name="Walter F."/>
            <person name="Albersmeier A."/>
            <person name="Kalinowski J."/>
            <person name="Ruckert C."/>
        </authorList>
    </citation>
    <scope>NUCLEOTIDE SEQUENCE [LARGE SCALE GENOMIC DNA]</scope>
    <source>
        <strain evidence="5 6">KCTC 23968</strain>
    </source>
</reference>
<evidence type="ECO:0000256" key="3">
    <source>
        <dbReference type="PIRSR" id="PIRSR006241-50"/>
    </source>
</evidence>
<feature type="active site" description="Proton donor/acceptor" evidence="3">
    <location>
        <position position="176"/>
    </location>
</feature>